<dbReference type="GO" id="GO:0061503">
    <property type="term" value="F:tRNA threonylcarbamoyladenosine dehydratase"/>
    <property type="evidence" value="ECO:0007669"/>
    <property type="project" value="TreeGrafter"/>
</dbReference>
<proteinExistence type="predicted"/>
<reference evidence="3 4" key="1">
    <citation type="submission" date="2012-08" db="EMBL/GenBank/DDBJ databases">
        <title>Whole genome shotgun sequence of Gordonia rhizosphera NBRC 16068.</title>
        <authorList>
            <person name="Takarada H."/>
            <person name="Isaki S."/>
            <person name="Hosoyama A."/>
            <person name="Tsuchikane K."/>
            <person name="Katsumata H."/>
            <person name="Baba S."/>
            <person name="Ohji S."/>
            <person name="Yamazaki S."/>
            <person name="Fujita N."/>
        </authorList>
    </citation>
    <scope>NUCLEOTIDE SEQUENCE [LARGE SCALE GENOMIC DNA]</scope>
    <source>
        <strain evidence="3 4">NBRC 16068</strain>
    </source>
</reference>
<evidence type="ECO:0000313" key="4">
    <source>
        <dbReference type="Proteomes" id="UP000008363"/>
    </source>
</evidence>
<dbReference type="SUPFAM" id="SSF69572">
    <property type="entry name" value="Activating enzymes of the ubiquitin-like proteins"/>
    <property type="match status" value="1"/>
</dbReference>
<dbReference type="Proteomes" id="UP000008363">
    <property type="component" value="Unassembled WGS sequence"/>
</dbReference>
<evidence type="ECO:0000259" key="2">
    <source>
        <dbReference type="Pfam" id="PF00899"/>
    </source>
</evidence>
<dbReference type="InterPro" id="IPR000415">
    <property type="entry name" value="Nitroreductase-like"/>
</dbReference>
<dbReference type="GO" id="GO:0016491">
    <property type="term" value="F:oxidoreductase activity"/>
    <property type="evidence" value="ECO:0007669"/>
    <property type="project" value="InterPro"/>
</dbReference>
<feature type="compositionally biased region" description="Acidic residues" evidence="1">
    <location>
        <begin position="354"/>
        <end position="364"/>
    </location>
</feature>
<dbReference type="GO" id="GO:0061504">
    <property type="term" value="P:cyclic threonylcarbamoyladenosine biosynthetic process"/>
    <property type="evidence" value="ECO:0007669"/>
    <property type="project" value="TreeGrafter"/>
</dbReference>
<comment type="caution">
    <text evidence="3">The sequence shown here is derived from an EMBL/GenBank/DDBJ whole genome shotgun (WGS) entry which is preliminary data.</text>
</comment>
<dbReference type="AlphaFoldDB" id="K6WZ47"/>
<feature type="region of interest" description="Disordered" evidence="1">
    <location>
        <begin position="333"/>
        <end position="364"/>
    </location>
</feature>
<dbReference type="NCBIfam" id="NF005901">
    <property type="entry name" value="PRK07877.1"/>
    <property type="match status" value="1"/>
</dbReference>
<dbReference type="Gene3D" id="3.40.50.720">
    <property type="entry name" value="NAD(P)-binding Rossmann-like Domain"/>
    <property type="match status" value="1"/>
</dbReference>
<dbReference type="GO" id="GO:0008641">
    <property type="term" value="F:ubiquitin-like modifier activating enzyme activity"/>
    <property type="evidence" value="ECO:0007669"/>
    <property type="project" value="InterPro"/>
</dbReference>
<dbReference type="Gene3D" id="3.40.109.10">
    <property type="entry name" value="NADH Oxidase"/>
    <property type="match status" value="1"/>
</dbReference>
<gene>
    <name evidence="3" type="ORF">GORHZ_149_00050</name>
</gene>
<name>K6WZ47_9ACTN</name>
<dbReference type="InterPro" id="IPR000594">
    <property type="entry name" value="ThiF_NAD_FAD-bd"/>
</dbReference>
<feature type="domain" description="THIF-type NAD/FAD binding fold" evidence="2">
    <location>
        <begin position="83"/>
        <end position="243"/>
    </location>
</feature>
<evidence type="ECO:0000256" key="1">
    <source>
        <dbReference type="SAM" id="MobiDB-lite"/>
    </source>
</evidence>
<dbReference type="PANTHER" id="PTHR43267:SF3">
    <property type="entry name" value="THIF PROTEIN"/>
    <property type="match status" value="1"/>
</dbReference>
<dbReference type="PANTHER" id="PTHR43267">
    <property type="entry name" value="TRNA THREONYLCARBAMOYLADENOSINE DEHYDRATASE"/>
    <property type="match status" value="1"/>
</dbReference>
<dbReference type="Pfam" id="PF00899">
    <property type="entry name" value="ThiF"/>
    <property type="match status" value="1"/>
</dbReference>
<protein>
    <recommendedName>
        <fullName evidence="2">THIF-type NAD/FAD binding fold domain-containing protein</fullName>
    </recommendedName>
</protein>
<dbReference type="InterPro" id="IPR045886">
    <property type="entry name" value="ThiF/MoeB/HesA"/>
</dbReference>
<dbReference type="SUPFAM" id="SSF55469">
    <property type="entry name" value="FMN-dependent nitroreductase-like"/>
    <property type="match status" value="2"/>
</dbReference>
<sequence length="696" mass="74270">MSNPGFTWRATLYDVDAVPDNVRCACAESTIDLTAAAAEQAARLAEPPGPDETSEPPRWVHFPWRSALVKIPGPRLYCRLRLDRNRNKLTPEEQDRAGQLSIGIIGLSVGHAIAHTLALEGLAGELRLADFDDLEVTNLNRVPASLCDVGVNKAVVAARRIAELDPYLAVTVVPEGITPDNIGSFLDGLDIVIEECDSFAIKVLVRDECRARGIPVIMETSDGGTLDVSRFDLEPDRPAFHGLAGPLTAADLETLSAEEMTAHAVTILEAEQVTPRMAASALELGRTVSAWPQLGGDVALGGATVAAAVRWLAQGRDLPSGRVRLDRDSWLETLSDPLAEAPPPTNETTRDETTTDETTTDIDVDPDSLTDLQLIRFAASRAPSAGNQQPWRITVGPDAVTIALDPARTSTLDIEHRASAIAVGAALYNAEVAAASRGVLGSTTITGTGVDVQGTVRLTPSGRATAGSADLPAVLARHTRRERGTGEAPAPDDMARLIEVTATDNTRLIAITGRTEIADFASILARSDRIRFLTPELHREMFAELTDDPTDPRGIQVDDLGLPPSMRAMLDILRRDDVMALLDEWDSGDALGADAAARAESASALALVVQRGTDTATYVQTGRVVEQLWLAAEALGYAVHPMTPTALYATDDGTARGLSARHGDELVALRQELLKRWSIGADETPTCVLRLSRAAG</sequence>
<evidence type="ECO:0000313" key="3">
    <source>
        <dbReference type="EMBL" id="GAB91799.1"/>
    </source>
</evidence>
<dbReference type="EMBL" id="BAHC01000149">
    <property type="protein sequence ID" value="GAB91799.1"/>
    <property type="molecule type" value="Genomic_DNA"/>
</dbReference>
<dbReference type="eggNOG" id="COG0476">
    <property type="taxonomic scope" value="Bacteria"/>
</dbReference>
<keyword evidence="4" id="KW-1185">Reference proteome</keyword>
<accession>K6WZ47</accession>
<dbReference type="RefSeq" id="WP_006335698.1">
    <property type="nucleotide sequence ID" value="NZ_BAHC01000149.1"/>
</dbReference>
<organism evidence="3 4">
    <name type="scientific">Gordonia rhizosphera NBRC 16068</name>
    <dbReference type="NCBI Taxonomy" id="1108045"/>
    <lineage>
        <taxon>Bacteria</taxon>
        <taxon>Bacillati</taxon>
        <taxon>Actinomycetota</taxon>
        <taxon>Actinomycetes</taxon>
        <taxon>Mycobacteriales</taxon>
        <taxon>Gordoniaceae</taxon>
        <taxon>Gordonia</taxon>
    </lineage>
</organism>
<dbReference type="CDD" id="cd01483">
    <property type="entry name" value="E1_enzyme_family"/>
    <property type="match status" value="1"/>
</dbReference>
<dbReference type="InterPro" id="IPR035985">
    <property type="entry name" value="Ubiquitin-activating_enz"/>
</dbReference>
<dbReference type="STRING" id="1108045.GORHZ_149_00050"/>